<feature type="transmembrane region" description="Helical" evidence="5">
    <location>
        <begin position="347"/>
        <end position="369"/>
    </location>
</feature>
<sequence>MSGVAYAAGVVQSSEHAHHDLQLEHEIKNNPYTTETLEQFNTSSENDEALLYREGRIVLIPAPTADPRDPLNMTRTRKLVAIAALCCFGALAAAAEIILGAMLPVFALEYAGINPHYLTIITGNGGLPKGSDPLKELSELPNAPPIWKVYLLASLPVLMMGIANLILVPLAISMGRRFILLSCGIMAIVGAIWAGNSQSLGSHLAARCLQALGAGTVESLIPFILQDMVFVHQRNTAISGVFAVQGLIIVGLGIAAPYIIIRQTWRWVYFYTAIGAAFFIVCIFFFLPETRWHRTPSEMTSRVMLDYERYEPRTWRYDLQLFQGPMEWRKGWQAFLDTMRTFFYPHILFITMLNSAMIATAFAAGYTVSPALLTAPYSWNFLHIGFCLISVLIASIFTYIIAGHGADIIANWAAKKRGKRVPENQILNLILPTLCGIIGAVIFGLAGEHQDVYPWPVFLLGLGLMAFGFLSANTVGAVYVLECYPQLAGPALVNIASFRCLIAFVLSFRVSEWISDLGYLKSFTIYAVLISVFALLLPVVYFFGPAWRKRWPADWVKSY</sequence>
<dbReference type="AlphaFoldDB" id="A0A9P4HQW2"/>
<feature type="transmembrane region" description="Helical" evidence="5">
    <location>
        <begin position="458"/>
        <end position="480"/>
    </location>
</feature>
<evidence type="ECO:0000256" key="3">
    <source>
        <dbReference type="ARBA" id="ARBA00022989"/>
    </source>
</evidence>
<evidence type="ECO:0000256" key="1">
    <source>
        <dbReference type="ARBA" id="ARBA00004141"/>
    </source>
</evidence>
<feature type="transmembrane region" description="Helical" evidence="5">
    <location>
        <begin position="237"/>
        <end position="261"/>
    </location>
</feature>
<keyword evidence="8" id="KW-1185">Reference proteome</keyword>
<feature type="transmembrane region" description="Helical" evidence="5">
    <location>
        <begin position="523"/>
        <end position="543"/>
    </location>
</feature>
<comment type="subcellular location">
    <subcellularLocation>
        <location evidence="1">Membrane</location>
        <topology evidence="1">Multi-pass membrane protein</topology>
    </subcellularLocation>
</comment>
<feature type="transmembrane region" description="Helical" evidence="5">
    <location>
        <begin position="381"/>
        <end position="405"/>
    </location>
</feature>
<keyword evidence="2 5" id="KW-0812">Transmembrane</keyword>
<dbReference type="OrthoDB" id="268400at2759"/>
<feature type="transmembrane region" description="Helical" evidence="5">
    <location>
        <begin position="267"/>
        <end position="287"/>
    </location>
</feature>
<accession>A0A9P4HQW2</accession>
<feature type="transmembrane region" description="Helical" evidence="5">
    <location>
        <begin position="149"/>
        <end position="171"/>
    </location>
</feature>
<dbReference type="Proteomes" id="UP000799776">
    <property type="component" value="Unassembled WGS sequence"/>
</dbReference>
<proteinExistence type="predicted"/>
<dbReference type="Gene3D" id="1.20.1250.20">
    <property type="entry name" value="MFS general substrate transporter like domains"/>
    <property type="match status" value="1"/>
</dbReference>
<keyword evidence="4 5" id="KW-0472">Membrane</keyword>
<organism evidence="7 8">
    <name type="scientific">Saccharata proteae CBS 121410</name>
    <dbReference type="NCBI Taxonomy" id="1314787"/>
    <lineage>
        <taxon>Eukaryota</taxon>
        <taxon>Fungi</taxon>
        <taxon>Dikarya</taxon>
        <taxon>Ascomycota</taxon>
        <taxon>Pezizomycotina</taxon>
        <taxon>Dothideomycetes</taxon>
        <taxon>Dothideomycetes incertae sedis</taxon>
        <taxon>Botryosphaeriales</taxon>
        <taxon>Saccharataceae</taxon>
        <taxon>Saccharata</taxon>
    </lineage>
</organism>
<dbReference type="GO" id="GO:0005886">
    <property type="term" value="C:plasma membrane"/>
    <property type="evidence" value="ECO:0007669"/>
    <property type="project" value="TreeGrafter"/>
</dbReference>
<dbReference type="InterPro" id="IPR036259">
    <property type="entry name" value="MFS_trans_sf"/>
</dbReference>
<feature type="domain" description="Major facilitator superfamily (MFS) profile" evidence="6">
    <location>
        <begin position="93"/>
        <end position="548"/>
    </location>
</feature>
<feature type="transmembrane region" description="Helical" evidence="5">
    <location>
        <begin position="79"/>
        <end position="107"/>
    </location>
</feature>
<evidence type="ECO:0000313" key="7">
    <source>
        <dbReference type="EMBL" id="KAF2086260.1"/>
    </source>
</evidence>
<dbReference type="InterPro" id="IPR020846">
    <property type="entry name" value="MFS_dom"/>
</dbReference>
<dbReference type="PANTHER" id="PTHR23502:SF164">
    <property type="entry name" value="MAJOR FACILITATOR SUPERFAMILY (MFS) PROFILE DOMAIN-CONTAINING PROTEIN"/>
    <property type="match status" value="1"/>
</dbReference>
<dbReference type="InterPro" id="IPR011701">
    <property type="entry name" value="MFS"/>
</dbReference>
<feature type="transmembrane region" description="Helical" evidence="5">
    <location>
        <begin position="178"/>
        <end position="198"/>
    </location>
</feature>
<dbReference type="SUPFAM" id="SSF103473">
    <property type="entry name" value="MFS general substrate transporter"/>
    <property type="match status" value="1"/>
</dbReference>
<evidence type="ECO:0000256" key="4">
    <source>
        <dbReference type="ARBA" id="ARBA00023136"/>
    </source>
</evidence>
<dbReference type="EMBL" id="ML978725">
    <property type="protein sequence ID" value="KAF2086260.1"/>
    <property type="molecule type" value="Genomic_DNA"/>
</dbReference>
<evidence type="ECO:0000259" key="6">
    <source>
        <dbReference type="PROSITE" id="PS50850"/>
    </source>
</evidence>
<gene>
    <name evidence="7" type="ORF">K490DRAFT_44436</name>
</gene>
<feature type="transmembrane region" description="Helical" evidence="5">
    <location>
        <begin position="492"/>
        <end position="511"/>
    </location>
</feature>
<comment type="caution">
    <text evidence="7">The sequence shown here is derived from an EMBL/GenBank/DDBJ whole genome shotgun (WGS) entry which is preliminary data.</text>
</comment>
<dbReference type="PANTHER" id="PTHR23502">
    <property type="entry name" value="MAJOR FACILITATOR SUPERFAMILY"/>
    <property type="match status" value="1"/>
</dbReference>
<feature type="transmembrane region" description="Helical" evidence="5">
    <location>
        <begin position="426"/>
        <end position="446"/>
    </location>
</feature>
<dbReference type="GO" id="GO:0022857">
    <property type="term" value="F:transmembrane transporter activity"/>
    <property type="evidence" value="ECO:0007669"/>
    <property type="project" value="InterPro"/>
</dbReference>
<feature type="transmembrane region" description="Helical" evidence="5">
    <location>
        <begin position="204"/>
        <end position="225"/>
    </location>
</feature>
<protein>
    <submittedName>
        <fullName evidence="7">Major facilitator superfamily transporter</fullName>
    </submittedName>
</protein>
<reference evidence="7" key="1">
    <citation type="journal article" date="2020" name="Stud. Mycol.">
        <title>101 Dothideomycetes genomes: a test case for predicting lifestyles and emergence of pathogens.</title>
        <authorList>
            <person name="Haridas S."/>
            <person name="Albert R."/>
            <person name="Binder M."/>
            <person name="Bloem J."/>
            <person name="Labutti K."/>
            <person name="Salamov A."/>
            <person name="Andreopoulos B."/>
            <person name="Baker S."/>
            <person name="Barry K."/>
            <person name="Bills G."/>
            <person name="Bluhm B."/>
            <person name="Cannon C."/>
            <person name="Castanera R."/>
            <person name="Culley D."/>
            <person name="Daum C."/>
            <person name="Ezra D."/>
            <person name="Gonzalez J."/>
            <person name="Henrissat B."/>
            <person name="Kuo A."/>
            <person name="Liang C."/>
            <person name="Lipzen A."/>
            <person name="Lutzoni F."/>
            <person name="Magnuson J."/>
            <person name="Mondo S."/>
            <person name="Nolan M."/>
            <person name="Ohm R."/>
            <person name="Pangilinan J."/>
            <person name="Park H.-J."/>
            <person name="Ramirez L."/>
            <person name="Alfaro M."/>
            <person name="Sun H."/>
            <person name="Tritt A."/>
            <person name="Yoshinaga Y."/>
            <person name="Zwiers L.-H."/>
            <person name="Turgeon B."/>
            <person name="Goodwin S."/>
            <person name="Spatafora J."/>
            <person name="Crous P."/>
            <person name="Grigoriev I."/>
        </authorList>
    </citation>
    <scope>NUCLEOTIDE SEQUENCE</scope>
    <source>
        <strain evidence="7">CBS 121410</strain>
    </source>
</reference>
<evidence type="ECO:0000256" key="2">
    <source>
        <dbReference type="ARBA" id="ARBA00022692"/>
    </source>
</evidence>
<keyword evidence="3 5" id="KW-1133">Transmembrane helix</keyword>
<dbReference type="PROSITE" id="PS50850">
    <property type="entry name" value="MFS"/>
    <property type="match status" value="1"/>
</dbReference>
<evidence type="ECO:0000256" key="5">
    <source>
        <dbReference type="SAM" id="Phobius"/>
    </source>
</evidence>
<name>A0A9P4HQW2_9PEZI</name>
<dbReference type="Pfam" id="PF07690">
    <property type="entry name" value="MFS_1"/>
    <property type="match status" value="1"/>
</dbReference>
<evidence type="ECO:0000313" key="8">
    <source>
        <dbReference type="Proteomes" id="UP000799776"/>
    </source>
</evidence>